<protein>
    <submittedName>
        <fullName evidence="2">(raccoon dog) hypothetical protein</fullName>
    </submittedName>
</protein>
<gene>
    <name evidence="2" type="ORF">NYPRO_LOCUS2357</name>
</gene>
<feature type="region of interest" description="Disordered" evidence="1">
    <location>
        <begin position="1"/>
        <end position="51"/>
    </location>
</feature>
<sequence length="282" mass="30022">MCPFPHRSSAPPTEFSSWSGGRTLLPDQHVHASIPQGNSGHPNSGSRDPKLFLRMPELGKGQRKKEFHIHTPGPFPQAAPTDLGGHAVLTHRSADHVGTHTQGKGRAGQHTQSTAPGTAPTKTRPGPSTPVPRPVLTNTRGDRRTAAAGEASQNPIDTHTHELYTKPRGAHIRIRRSTLLDPKFRAESPAAPPPAGPQLTRPAPARGHRPRPAGPGRTGPGGAGSRAARRPREARPRTDRRAPGSPRRVSFGRAARSGELPAPALRARGPRPPAGPRRPVRA</sequence>
<evidence type="ECO:0000313" key="3">
    <source>
        <dbReference type="Proteomes" id="UP000645828"/>
    </source>
</evidence>
<feature type="region of interest" description="Disordered" evidence="1">
    <location>
        <begin position="97"/>
        <end position="282"/>
    </location>
</feature>
<evidence type="ECO:0000313" key="2">
    <source>
        <dbReference type="EMBL" id="CAD7669563.1"/>
    </source>
</evidence>
<dbReference type="EMBL" id="CAJHUB010000653">
    <property type="protein sequence ID" value="CAD7669563.1"/>
    <property type="molecule type" value="Genomic_DNA"/>
</dbReference>
<dbReference type="Proteomes" id="UP000645828">
    <property type="component" value="Unassembled WGS sequence"/>
</dbReference>
<feature type="compositionally biased region" description="Polar residues" evidence="1">
    <location>
        <begin position="10"/>
        <end position="20"/>
    </location>
</feature>
<accession>A0A811XX41</accession>
<reference evidence="2" key="1">
    <citation type="submission" date="2020-12" db="EMBL/GenBank/DDBJ databases">
        <authorList>
            <consortium name="Molecular Ecology Group"/>
        </authorList>
    </citation>
    <scope>NUCLEOTIDE SEQUENCE</scope>
    <source>
        <strain evidence="2">TBG_1078</strain>
    </source>
</reference>
<organism evidence="2 3">
    <name type="scientific">Nyctereutes procyonoides</name>
    <name type="common">Raccoon dog</name>
    <name type="synonym">Canis procyonoides</name>
    <dbReference type="NCBI Taxonomy" id="34880"/>
    <lineage>
        <taxon>Eukaryota</taxon>
        <taxon>Metazoa</taxon>
        <taxon>Chordata</taxon>
        <taxon>Craniata</taxon>
        <taxon>Vertebrata</taxon>
        <taxon>Euteleostomi</taxon>
        <taxon>Mammalia</taxon>
        <taxon>Eutheria</taxon>
        <taxon>Laurasiatheria</taxon>
        <taxon>Carnivora</taxon>
        <taxon>Caniformia</taxon>
        <taxon>Canidae</taxon>
        <taxon>Nyctereutes</taxon>
    </lineage>
</organism>
<feature type="region of interest" description="Disordered" evidence="1">
    <location>
        <begin position="62"/>
        <end position="81"/>
    </location>
</feature>
<keyword evidence="3" id="KW-1185">Reference proteome</keyword>
<proteinExistence type="predicted"/>
<comment type="caution">
    <text evidence="2">The sequence shown here is derived from an EMBL/GenBank/DDBJ whole genome shotgun (WGS) entry which is preliminary data.</text>
</comment>
<name>A0A811XX41_NYCPR</name>
<dbReference type="AlphaFoldDB" id="A0A811XX41"/>
<feature type="compositionally biased region" description="Basic and acidic residues" evidence="1">
    <location>
        <begin position="230"/>
        <end position="242"/>
    </location>
</feature>
<feature type="compositionally biased region" description="Polar residues" evidence="1">
    <location>
        <begin position="35"/>
        <end position="46"/>
    </location>
</feature>
<evidence type="ECO:0000256" key="1">
    <source>
        <dbReference type="SAM" id="MobiDB-lite"/>
    </source>
</evidence>